<accession>A0A1H0EIM5</accession>
<dbReference type="AlphaFoldDB" id="A0A1H0EIM5"/>
<evidence type="ECO:0000313" key="1">
    <source>
        <dbReference type="EMBL" id="SDN82337.1"/>
    </source>
</evidence>
<organism evidence="1 2">
    <name type="scientific">Streptomyces wuyuanensis</name>
    <dbReference type="NCBI Taxonomy" id="1196353"/>
    <lineage>
        <taxon>Bacteria</taxon>
        <taxon>Bacillati</taxon>
        <taxon>Actinomycetota</taxon>
        <taxon>Actinomycetes</taxon>
        <taxon>Kitasatosporales</taxon>
        <taxon>Streptomycetaceae</taxon>
        <taxon>Streptomyces</taxon>
    </lineage>
</organism>
<name>A0A1H0EIM5_9ACTN</name>
<keyword evidence="2" id="KW-1185">Reference proteome</keyword>
<dbReference type="Proteomes" id="UP000199063">
    <property type="component" value="Unassembled WGS sequence"/>
</dbReference>
<sequence length="107" mass="11353">MAILSCLKTGEPPETSARGVHVLVVPGAPATAVVRDRTGEPVVLLSGELPSALTPSGVNELLNLASAVLETEELELFRRCLSALRCGEKLRETRIEVSGAVLTIYRS</sequence>
<protein>
    <submittedName>
        <fullName evidence="1">Uncharacterized protein</fullName>
    </submittedName>
</protein>
<evidence type="ECO:0000313" key="2">
    <source>
        <dbReference type="Proteomes" id="UP000199063"/>
    </source>
</evidence>
<gene>
    <name evidence="1" type="ORF">SAMN05444921_14610</name>
</gene>
<dbReference type="EMBL" id="FNHI01000046">
    <property type="protein sequence ID" value="SDN82337.1"/>
    <property type="molecule type" value="Genomic_DNA"/>
</dbReference>
<dbReference type="STRING" id="1196353.SAMN05444921_14610"/>
<reference evidence="2" key="1">
    <citation type="submission" date="2016-10" db="EMBL/GenBank/DDBJ databases">
        <authorList>
            <person name="Varghese N."/>
            <person name="Submissions S."/>
        </authorList>
    </citation>
    <scope>NUCLEOTIDE SEQUENCE [LARGE SCALE GENOMIC DNA]</scope>
    <source>
        <strain evidence="2">CGMCC 4.7042</strain>
    </source>
</reference>
<proteinExistence type="predicted"/>